<gene>
    <name evidence="3" type="ORF">PMEA_00012835</name>
</gene>
<accession>A0AAU9WV73</accession>
<reference evidence="3 4" key="1">
    <citation type="submission" date="2022-05" db="EMBL/GenBank/DDBJ databases">
        <authorList>
            <consortium name="Genoscope - CEA"/>
            <person name="William W."/>
        </authorList>
    </citation>
    <scope>NUCLEOTIDE SEQUENCE [LARGE SCALE GENOMIC DNA]</scope>
</reference>
<name>A0AAU9WV73_9CNID</name>
<feature type="signal peptide" evidence="2">
    <location>
        <begin position="1"/>
        <end position="22"/>
    </location>
</feature>
<dbReference type="Proteomes" id="UP001159428">
    <property type="component" value="Unassembled WGS sequence"/>
</dbReference>
<comment type="caution">
    <text evidence="3">The sequence shown here is derived from an EMBL/GenBank/DDBJ whole genome shotgun (WGS) entry which is preliminary data.</text>
</comment>
<evidence type="ECO:0000256" key="2">
    <source>
        <dbReference type="SAM" id="SignalP"/>
    </source>
</evidence>
<protein>
    <submittedName>
        <fullName evidence="3">Uncharacterized protein</fullName>
    </submittedName>
</protein>
<organism evidence="3 4">
    <name type="scientific">Pocillopora meandrina</name>
    <dbReference type="NCBI Taxonomy" id="46732"/>
    <lineage>
        <taxon>Eukaryota</taxon>
        <taxon>Metazoa</taxon>
        <taxon>Cnidaria</taxon>
        <taxon>Anthozoa</taxon>
        <taxon>Hexacorallia</taxon>
        <taxon>Scleractinia</taxon>
        <taxon>Astrocoeniina</taxon>
        <taxon>Pocilloporidae</taxon>
        <taxon>Pocillopora</taxon>
    </lineage>
</organism>
<keyword evidence="2" id="KW-0732">Signal</keyword>
<evidence type="ECO:0000256" key="1">
    <source>
        <dbReference type="SAM" id="MobiDB-lite"/>
    </source>
</evidence>
<evidence type="ECO:0000313" key="3">
    <source>
        <dbReference type="EMBL" id="CAH3127013.1"/>
    </source>
</evidence>
<feature type="chain" id="PRO_5043493958" evidence="2">
    <location>
        <begin position="23"/>
        <end position="169"/>
    </location>
</feature>
<keyword evidence="4" id="KW-1185">Reference proteome</keyword>
<evidence type="ECO:0000313" key="4">
    <source>
        <dbReference type="Proteomes" id="UP001159428"/>
    </source>
</evidence>
<feature type="compositionally biased region" description="Pro residues" evidence="1">
    <location>
        <begin position="146"/>
        <end position="161"/>
    </location>
</feature>
<dbReference type="AlphaFoldDB" id="A0AAU9WV73"/>
<feature type="region of interest" description="Disordered" evidence="1">
    <location>
        <begin position="144"/>
        <end position="169"/>
    </location>
</feature>
<proteinExistence type="predicted"/>
<sequence length="169" mass="19137">MRYTNFFFVLLIASVAVYETFAGAIAQKVCSFNRKEKRSFEKPDCKEVVLQRNPVCEKKGCDEDGKPQMFMYECPEIPVICPKEEVDEMAECCPKKCVCSPGGDSSILYKPGESFNAVKDGKNLDCECDPNAIPRCIERIQITLPPKQPPRPPPVFPPGFPPERDWPWV</sequence>
<dbReference type="EMBL" id="CALNXJ010000022">
    <property type="protein sequence ID" value="CAH3127013.1"/>
    <property type="molecule type" value="Genomic_DNA"/>
</dbReference>